<dbReference type="GO" id="GO:0012505">
    <property type="term" value="C:endomembrane system"/>
    <property type="evidence" value="ECO:0007669"/>
    <property type="project" value="UniProtKB-SubCell"/>
</dbReference>
<gene>
    <name evidence="6" type="ORF">FNYG_00947</name>
</gene>
<dbReference type="AlphaFoldDB" id="A0A2K0WUD8"/>
<proteinExistence type="predicted"/>
<dbReference type="Proteomes" id="UP000236664">
    <property type="component" value="Unassembled WGS sequence"/>
</dbReference>
<feature type="transmembrane region" description="Helical" evidence="5">
    <location>
        <begin position="77"/>
        <end position="101"/>
    </location>
</feature>
<keyword evidence="7" id="KW-1185">Reference proteome</keyword>
<organism evidence="6 7">
    <name type="scientific">Gibberella nygamai</name>
    <name type="common">Bean root rot disease fungus</name>
    <name type="synonym">Fusarium nygamai</name>
    <dbReference type="NCBI Taxonomy" id="42673"/>
    <lineage>
        <taxon>Eukaryota</taxon>
        <taxon>Fungi</taxon>
        <taxon>Dikarya</taxon>
        <taxon>Ascomycota</taxon>
        <taxon>Pezizomycotina</taxon>
        <taxon>Sordariomycetes</taxon>
        <taxon>Hypocreomycetidae</taxon>
        <taxon>Hypocreales</taxon>
        <taxon>Nectriaceae</taxon>
        <taxon>Fusarium</taxon>
        <taxon>Fusarium fujikuroi species complex</taxon>
    </lineage>
</organism>
<evidence type="ECO:0000256" key="1">
    <source>
        <dbReference type="ARBA" id="ARBA00004127"/>
    </source>
</evidence>
<evidence type="ECO:0000313" key="6">
    <source>
        <dbReference type="EMBL" id="PNP85891.1"/>
    </source>
</evidence>
<evidence type="ECO:0000313" key="7">
    <source>
        <dbReference type="Proteomes" id="UP000236664"/>
    </source>
</evidence>
<dbReference type="InterPro" id="IPR006838">
    <property type="entry name" value="ADTRP_AIG1"/>
</dbReference>
<name>A0A2K0WUD8_GIBNY</name>
<evidence type="ECO:0008006" key="8">
    <source>
        <dbReference type="Google" id="ProtNLM"/>
    </source>
</evidence>
<evidence type="ECO:0000256" key="4">
    <source>
        <dbReference type="ARBA" id="ARBA00023136"/>
    </source>
</evidence>
<keyword evidence="3 5" id="KW-1133">Transmembrane helix</keyword>
<dbReference type="PANTHER" id="PTHR12242:SF1">
    <property type="entry name" value="MYND-TYPE DOMAIN-CONTAINING PROTEIN"/>
    <property type="match status" value="1"/>
</dbReference>
<feature type="transmembrane region" description="Helical" evidence="5">
    <location>
        <begin position="37"/>
        <end position="57"/>
    </location>
</feature>
<keyword evidence="2 5" id="KW-0812">Transmembrane</keyword>
<dbReference type="STRING" id="42673.A0A2K0WUD8"/>
<dbReference type="PANTHER" id="PTHR12242">
    <property type="entry name" value="OS02G0130600 PROTEIN-RELATED"/>
    <property type="match status" value="1"/>
</dbReference>
<comment type="caution">
    <text evidence="6">The sequence shown here is derived from an EMBL/GenBank/DDBJ whole genome shotgun (WGS) entry which is preliminary data.</text>
</comment>
<accession>A0A2K0WUD8</accession>
<evidence type="ECO:0000256" key="3">
    <source>
        <dbReference type="ARBA" id="ARBA00022989"/>
    </source>
</evidence>
<feature type="transmembrane region" description="Helical" evidence="5">
    <location>
        <begin position="155"/>
        <end position="174"/>
    </location>
</feature>
<reference evidence="6 7" key="1">
    <citation type="submission" date="2017-06" db="EMBL/GenBank/DDBJ databases">
        <title>Genome of Fusarium nygamai isolate CS10214.</title>
        <authorList>
            <person name="Gardiner D.M."/>
            <person name="Obanor F."/>
            <person name="Kazan K."/>
        </authorList>
    </citation>
    <scope>NUCLEOTIDE SEQUENCE [LARGE SCALE GENOMIC DNA]</scope>
    <source>
        <strain evidence="6 7">CS10214</strain>
    </source>
</reference>
<feature type="transmembrane region" description="Helical" evidence="5">
    <location>
        <begin position="186"/>
        <end position="206"/>
    </location>
</feature>
<evidence type="ECO:0000256" key="2">
    <source>
        <dbReference type="ARBA" id="ARBA00022692"/>
    </source>
</evidence>
<feature type="transmembrane region" description="Helical" evidence="5">
    <location>
        <begin position="122"/>
        <end position="143"/>
    </location>
</feature>
<comment type="subcellular location">
    <subcellularLocation>
        <location evidence="1">Endomembrane system</location>
        <topology evidence="1">Multi-pass membrane protein</topology>
    </subcellularLocation>
</comment>
<dbReference type="OrthoDB" id="419711at2759"/>
<evidence type="ECO:0000256" key="5">
    <source>
        <dbReference type="SAM" id="Phobius"/>
    </source>
</evidence>
<dbReference type="GO" id="GO:0016020">
    <property type="term" value="C:membrane"/>
    <property type="evidence" value="ECO:0007669"/>
    <property type="project" value="InterPro"/>
</dbReference>
<dbReference type="Pfam" id="PF04750">
    <property type="entry name" value="Far-17a_AIG1"/>
    <property type="match status" value="1"/>
</dbReference>
<feature type="transmembrane region" description="Helical" evidence="5">
    <location>
        <begin position="226"/>
        <end position="250"/>
    </location>
</feature>
<dbReference type="EMBL" id="MTQA01000018">
    <property type="protein sequence ID" value="PNP85891.1"/>
    <property type="molecule type" value="Genomic_DNA"/>
</dbReference>
<protein>
    <recommendedName>
        <fullName evidence="8">FAR-17a/AIG1-like protein</fullName>
    </recommendedName>
</protein>
<sequence length="297" mass="34092">MAIKNLFRFAIKNPFRFSHDLWDPSNRFETSWLLSPWLLFAFRAVISLYAFVTRFFIIGWECTHGELGGCRDVGRSFSYFTILTYWGIAFYFAVAAVHTATYALRGRALLDNLPRPLQALHALFYSTIVTYPFLVTIVYWVVLYEGPWFPVKFNAWSNISQHGLNSLFALFEIVIPRTNPPKWIHIAWLVLILALYLALAYLTHATQGFYVYNFLDYEEVGGRGIVAGYILGIAVGIVIIFCIVWGVIWVRRWLTETRLGMDGKFAQQPADTNDIELASSGNKYAIGNHPEAQDRVY</sequence>
<keyword evidence="4 5" id="KW-0472">Membrane</keyword>